<feature type="transmembrane region" description="Helical" evidence="8">
    <location>
        <begin position="130"/>
        <end position="150"/>
    </location>
</feature>
<gene>
    <name evidence="9" type="ORF">H1164_06135</name>
</gene>
<dbReference type="Gene3D" id="1.20.1740.10">
    <property type="entry name" value="Amino acid/polyamine transporter I"/>
    <property type="match status" value="1"/>
</dbReference>
<keyword evidence="6 8" id="KW-1133">Transmembrane helix</keyword>
<feature type="transmembrane region" description="Helical" evidence="8">
    <location>
        <begin position="201"/>
        <end position="221"/>
    </location>
</feature>
<feature type="transmembrane region" description="Helical" evidence="8">
    <location>
        <begin position="162"/>
        <end position="181"/>
    </location>
</feature>
<dbReference type="Proteomes" id="UP000530514">
    <property type="component" value="Unassembled WGS sequence"/>
</dbReference>
<reference evidence="9 10" key="1">
    <citation type="submission" date="2020-07" db="EMBL/GenBank/DDBJ databases">
        <authorList>
            <person name="Feng H."/>
        </authorList>
    </citation>
    <scope>NUCLEOTIDE SEQUENCE [LARGE SCALE GENOMIC DNA]</scope>
    <source>
        <strain evidence="10">s-11</strain>
    </source>
</reference>
<dbReference type="NCBIfam" id="TIGR00912">
    <property type="entry name" value="2A0309"/>
    <property type="match status" value="1"/>
</dbReference>
<feature type="transmembrane region" description="Helical" evidence="8">
    <location>
        <begin position="92"/>
        <end position="110"/>
    </location>
</feature>
<keyword evidence="3" id="KW-0813">Transport</keyword>
<evidence type="ECO:0000313" key="10">
    <source>
        <dbReference type="Proteomes" id="UP000530514"/>
    </source>
</evidence>
<feature type="transmembrane region" description="Helical" evidence="8">
    <location>
        <begin position="47"/>
        <end position="72"/>
    </location>
</feature>
<dbReference type="EMBL" id="JACEIP010000007">
    <property type="protein sequence ID" value="MBA4542481.1"/>
    <property type="molecule type" value="Genomic_DNA"/>
</dbReference>
<feature type="transmembrane region" description="Helical" evidence="8">
    <location>
        <begin position="12"/>
        <end position="35"/>
    </location>
</feature>
<keyword evidence="5 8" id="KW-0812">Transmembrane</keyword>
<dbReference type="RefSeq" id="WP_033100288.1">
    <property type="nucleotide sequence ID" value="NZ_JACEIP010000007.1"/>
</dbReference>
<feature type="transmembrane region" description="Helical" evidence="8">
    <location>
        <begin position="233"/>
        <end position="254"/>
    </location>
</feature>
<dbReference type="OrthoDB" id="2716906at2"/>
<evidence type="ECO:0000256" key="6">
    <source>
        <dbReference type="ARBA" id="ARBA00022989"/>
    </source>
</evidence>
<evidence type="ECO:0000256" key="5">
    <source>
        <dbReference type="ARBA" id="ARBA00022692"/>
    </source>
</evidence>
<feature type="transmembrane region" description="Helical" evidence="8">
    <location>
        <begin position="288"/>
        <end position="311"/>
    </location>
</feature>
<evidence type="ECO:0000256" key="4">
    <source>
        <dbReference type="ARBA" id="ARBA00022544"/>
    </source>
</evidence>
<keyword evidence="7 8" id="KW-0472">Membrane</keyword>
<evidence type="ECO:0000256" key="8">
    <source>
        <dbReference type="SAM" id="Phobius"/>
    </source>
</evidence>
<keyword evidence="4" id="KW-0309">Germination</keyword>
<dbReference type="Pfam" id="PF03845">
    <property type="entry name" value="Spore_permease"/>
    <property type="match status" value="1"/>
</dbReference>
<dbReference type="PANTHER" id="PTHR34975:SF2">
    <property type="entry name" value="SPORE GERMINATION PROTEIN A2"/>
    <property type="match status" value="1"/>
</dbReference>
<keyword evidence="10" id="KW-1185">Reference proteome</keyword>
<dbReference type="GO" id="GO:0016020">
    <property type="term" value="C:membrane"/>
    <property type="evidence" value="ECO:0007669"/>
    <property type="project" value="UniProtKB-SubCell"/>
</dbReference>
<sequence>MNQQQLTDGTRYSITVYQAFTIVVSTIYGVGVLSLPRDVAEVSGNDMSWIIIVSGIFVGIIIALLTALCMRFPGQTIVQFAPEILGSRRSHWLGRFLTIIVLLIIALYLVSGISMSVRIFGEAMVNAVLVNTPIEAVILVLLISVAIAAGSEFGIVAKYNELLMLLNFFPLVIEIFAFIQRGESTNLLPLLQMNTSQLPKAMLSGAFAYSGYSVLLMFSGFYKQPMKAWKAHLFAIGTIIVLYWIKCVGTLSIFGKDELVRVMYPVLETGKVIRLHAMLFERLESAILSIWLVLVFTSVLNLYACTVQMVIEFFRLKGRYRRWIAFAFAPVLYVMAMAPENMGEVGKYAERVGIFGFLTDCLPILLLVIAILRRKKGEMPREISSSR</sequence>
<organism evidence="9 10">
    <name type="scientific">Thermoactinomyces daqus</name>
    <dbReference type="NCBI Taxonomy" id="1329516"/>
    <lineage>
        <taxon>Bacteria</taxon>
        <taxon>Bacillati</taxon>
        <taxon>Bacillota</taxon>
        <taxon>Bacilli</taxon>
        <taxon>Bacillales</taxon>
        <taxon>Thermoactinomycetaceae</taxon>
        <taxon>Thermoactinomyces</taxon>
    </lineage>
</organism>
<proteinExistence type="inferred from homology"/>
<evidence type="ECO:0000256" key="3">
    <source>
        <dbReference type="ARBA" id="ARBA00022448"/>
    </source>
</evidence>
<feature type="transmembrane region" description="Helical" evidence="8">
    <location>
        <begin position="323"/>
        <end position="340"/>
    </location>
</feature>
<dbReference type="GO" id="GO:0009847">
    <property type="term" value="P:spore germination"/>
    <property type="evidence" value="ECO:0007669"/>
    <property type="project" value="InterPro"/>
</dbReference>
<comment type="subcellular location">
    <subcellularLocation>
        <location evidence="1">Membrane</location>
        <topology evidence="1">Multi-pass membrane protein</topology>
    </subcellularLocation>
</comment>
<evidence type="ECO:0000256" key="1">
    <source>
        <dbReference type="ARBA" id="ARBA00004141"/>
    </source>
</evidence>
<name>A0A7W1X9E3_9BACL</name>
<accession>A0A7W1X9E3</accession>
<evidence type="ECO:0000313" key="9">
    <source>
        <dbReference type="EMBL" id="MBA4542481.1"/>
    </source>
</evidence>
<dbReference type="PANTHER" id="PTHR34975">
    <property type="entry name" value="SPORE GERMINATION PROTEIN A2"/>
    <property type="match status" value="1"/>
</dbReference>
<protein>
    <submittedName>
        <fullName evidence="9">Endospore germination permease</fullName>
    </submittedName>
</protein>
<evidence type="ECO:0000256" key="7">
    <source>
        <dbReference type="ARBA" id="ARBA00023136"/>
    </source>
</evidence>
<comment type="caution">
    <text evidence="9">The sequence shown here is derived from an EMBL/GenBank/DDBJ whole genome shotgun (WGS) entry which is preliminary data.</text>
</comment>
<comment type="similarity">
    <text evidence="2">Belongs to the amino acid-polyamine-organocation (APC) superfamily. Spore germination protein (SGP) (TC 2.A.3.9) family.</text>
</comment>
<evidence type="ECO:0000256" key="2">
    <source>
        <dbReference type="ARBA" id="ARBA00007998"/>
    </source>
</evidence>
<dbReference type="AlphaFoldDB" id="A0A7W1X9E3"/>
<feature type="transmembrane region" description="Helical" evidence="8">
    <location>
        <begin position="352"/>
        <end position="372"/>
    </location>
</feature>
<dbReference type="InterPro" id="IPR004761">
    <property type="entry name" value="Spore_GerAB"/>
</dbReference>